<name>A0ABX6YL84_9MICO</name>
<evidence type="ECO:0000313" key="2">
    <source>
        <dbReference type="EMBL" id="QPZ39553.1"/>
    </source>
</evidence>
<keyword evidence="3" id="KW-1185">Reference proteome</keyword>
<keyword evidence="2" id="KW-0032">Aminotransferase</keyword>
<dbReference type="Gene3D" id="3.90.1150.10">
    <property type="entry name" value="Aspartate Aminotransferase, domain 1"/>
    <property type="match status" value="1"/>
</dbReference>
<dbReference type="Proteomes" id="UP000662814">
    <property type="component" value="Chromosome"/>
</dbReference>
<keyword evidence="2" id="KW-0808">Transferase</keyword>
<organism evidence="2 3">
    <name type="scientific">Paramicrobacterium chengjingii</name>
    <dbReference type="NCBI Taxonomy" id="2769067"/>
    <lineage>
        <taxon>Bacteria</taxon>
        <taxon>Bacillati</taxon>
        <taxon>Actinomycetota</taxon>
        <taxon>Actinomycetes</taxon>
        <taxon>Micrococcales</taxon>
        <taxon>Microbacteriaceae</taxon>
        <taxon>Paramicrobacterium</taxon>
    </lineage>
</organism>
<dbReference type="InterPro" id="IPR015421">
    <property type="entry name" value="PyrdxlP-dep_Trfase_major"/>
</dbReference>
<dbReference type="RefSeq" id="WP_166989041.1">
    <property type="nucleotide sequence ID" value="NZ_CP061169.1"/>
</dbReference>
<dbReference type="GO" id="GO:0008483">
    <property type="term" value="F:transaminase activity"/>
    <property type="evidence" value="ECO:0007669"/>
    <property type="project" value="UniProtKB-KW"/>
</dbReference>
<proteinExistence type="predicted"/>
<evidence type="ECO:0000313" key="3">
    <source>
        <dbReference type="Proteomes" id="UP000662814"/>
    </source>
</evidence>
<dbReference type="InterPro" id="IPR015424">
    <property type="entry name" value="PyrdxlP-dep_Trfase"/>
</dbReference>
<gene>
    <name evidence="2" type="ORF">HCR76_05710</name>
</gene>
<reference evidence="2 3" key="1">
    <citation type="submission" date="2020-12" db="EMBL/GenBank/DDBJ databases">
        <title>Microbacterium sp. HY060.</title>
        <authorList>
            <person name="Zhou J."/>
        </authorList>
    </citation>
    <scope>NUCLEOTIDE SEQUENCE [LARGE SCALE GENOMIC DNA]</scope>
    <source>
        <strain evidence="2 3">HY60</strain>
    </source>
</reference>
<dbReference type="InterPro" id="IPR000192">
    <property type="entry name" value="Aminotrans_V_dom"/>
</dbReference>
<dbReference type="Pfam" id="PF00266">
    <property type="entry name" value="Aminotran_5"/>
    <property type="match status" value="1"/>
</dbReference>
<sequence>MTTIDQFRDTFLEEPGYLNYASIGPVSATVRDELRAEYDALTRMRFGAGERTRAHDDRLADAVSVMTGHSRANIIAQPNTSTGLLRVLFGLTGHILMSRDEFPSLPVAAVRAQSALDRLSITWIDGADGRVSPDVLIQALNADITAVAVTLVDARTGYRADLSAIRDVIGDRLLIVDAIQGAGVIDADYSAADVVVTGGQKWLRAGWGTGYLSFSDRALERLDPVISGYTGTAEYEPWGTVPDAARGSAAAFTVAGPDYIAEAALAAAIEEVTSVGIGRIEAAVLARADEVIEMLDAVELPIISSRERDEQSGIVVVRPVEGKLGSLGAALHNTGLTTTSRQGTVRFSIHAGTIDSTLRMLKQALLVYRSSADT</sequence>
<dbReference type="PANTHER" id="PTHR43586:SF15">
    <property type="entry name" value="BLR3095 PROTEIN"/>
    <property type="match status" value="1"/>
</dbReference>
<dbReference type="PANTHER" id="PTHR43586">
    <property type="entry name" value="CYSTEINE DESULFURASE"/>
    <property type="match status" value="1"/>
</dbReference>
<dbReference type="InterPro" id="IPR015422">
    <property type="entry name" value="PyrdxlP-dep_Trfase_small"/>
</dbReference>
<feature type="domain" description="Aminotransferase class V" evidence="1">
    <location>
        <begin position="83"/>
        <end position="340"/>
    </location>
</feature>
<accession>A0ABX6YL84</accession>
<evidence type="ECO:0000259" key="1">
    <source>
        <dbReference type="Pfam" id="PF00266"/>
    </source>
</evidence>
<dbReference type="SUPFAM" id="SSF53383">
    <property type="entry name" value="PLP-dependent transferases"/>
    <property type="match status" value="1"/>
</dbReference>
<dbReference type="Gene3D" id="3.40.640.10">
    <property type="entry name" value="Type I PLP-dependent aspartate aminotransferase-like (Major domain)"/>
    <property type="match status" value="1"/>
</dbReference>
<protein>
    <submittedName>
        <fullName evidence="2">Aminotransferase class V-fold PLP-dependent enzyme</fullName>
    </submittedName>
</protein>
<dbReference type="EMBL" id="CP061169">
    <property type="protein sequence ID" value="QPZ39553.1"/>
    <property type="molecule type" value="Genomic_DNA"/>
</dbReference>